<dbReference type="GO" id="GO:0003677">
    <property type="term" value="F:DNA binding"/>
    <property type="evidence" value="ECO:0007669"/>
    <property type="project" value="InterPro"/>
</dbReference>
<dbReference type="Pfam" id="PF01555">
    <property type="entry name" value="N6_N4_Mtase"/>
    <property type="match status" value="1"/>
</dbReference>
<dbReference type="PRINTS" id="PR00506">
    <property type="entry name" value="D21N6MTFRASE"/>
</dbReference>
<reference evidence="5" key="1">
    <citation type="journal article" date="2015" name="Nature">
        <title>Complex archaea that bridge the gap between prokaryotes and eukaryotes.</title>
        <authorList>
            <person name="Spang A."/>
            <person name="Saw J.H."/>
            <person name="Jorgensen S.L."/>
            <person name="Zaremba-Niedzwiedzka K."/>
            <person name="Martijn J."/>
            <person name="Lind A.E."/>
            <person name="van Eijk R."/>
            <person name="Schleper C."/>
            <person name="Guy L."/>
            <person name="Ettema T.J."/>
        </authorList>
    </citation>
    <scope>NUCLEOTIDE SEQUENCE</scope>
</reference>
<evidence type="ECO:0000256" key="2">
    <source>
        <dbReference type="ARBA" id="ARBA00022679"/>
    </source>
</evidence>
<evidence type="ECO:0000256" key="1">
    <source>
        <dbReference type="ARBA" id="ARBA00022603"/>
    </source>
</evidence>
<organism evidence="5">
    <name type="scientific">marine sediment metagenome</name>
    <dbReference type="NCBI Taxonomy" id="412755"/>
    <lineage>
        <taxon>unclassified sequences</taxon>
        <taxon>metagenomes</taxon>
        <taxon>ecological metagenomes</taxon>
    </lineage>
</organism>
<proteinExistence type="predicted"/>
<evidence type="ECO:0000313" key="5">
    <source>
        <dbReference type="EMBL" id="KKK84469.1"/>
    </source>
</evidence>
<evidence type="ECO:0000259" key="4">
    <source>
        <dbReference type="Pfam" id="PF01555"/>
    </source>
</evidence>
<gene>
    <name evidence="5" type="ORF">LCGC14_2783010</name>
</gene>
<protein>
    <recommendedName>
        <fullName evidence="4">DNA methylase N-4/N-6 domain-containing protein</fullName>
    </recommendedName>
</protein>
<dbReference type="GO" id="GO:0008170">
    <property type="term" value="F:N-methyltransferase activity"/>
    <property type="evidence" value="ECO:0007669"/>
    <property type="project" value="InterPro"/>
</dbReference>
<dbReference type="SUPFAM" id="SSF53335">
    <property type="entry name" value="S-adenosyl-L-methionine-dependent methyltransferases"/>
    <property type="match status" value="1"/>
</dbReference>
<comment type="caution">
    <text evidence="5">The sequence shown here is derived from an EMBL/GenBank/DDBJ whole genome shotgun (WGS) entry which is preliminary data.</text>
</comment>
<dbReference type="EMBL" id="LAZR01051761">
    <property type="protein sequence ID" value="KKK84469.1"/>
    <property type="molecule type" value="Genomic_DNA"/>
</dbReference>
<dbReference type="GO" id="GO:0032259">
    <property type="term" value="P:methylation"/>
    <property type="evidence" value="ECO:0007669"/>
    <property type="project" value="UniProtKB-KW"/>
</dbReference>
<keyword evidence="3" id="KW-0949">S-adenosyl-L-methionine</keyword>
<feature type="domain" description="DNA methylase N-4/N-6" evidence="4">
    <location>
        <begin position="30"/>
        <end position="95"/>
    </location>
</feature>
<dbReference type="Gene3D" id="3.40.50.150">
    <property type="entry name" value="Vaccinia Virus protein VP39"/>
    <property type="match status" value="1"/>
</dbReference>
<dbReference type="InterPro" id="IPR029063">
    <property type="entry name" value="SAM-dependent_MTases_sf"/>
</dbReference>
<dbReference type="InterPro" id="IPR002941">
    <property type="entry name" value="DNA_methylase_N4/N6"/>
</dbReference>
<feature type="non-terminal residue" evidence="5">
    <location>
        <position position="242"/>
    </location>
</feature>
<evidence type="ECO:0000256" key="3">
    <source>
        <dbReference type="ARBA" id="ARBA00022691"/>
    </source>
</evidence>
<name>A0A0F9B1D2_9ZZZZ</name>
<sequence length="242" mass="27388">MNPKLFAADYDRDEQGRILFPRDSQMRSHFFPYTEAREHVAKCNMLMIQALVEYVSEPGEIILDPFAGSGTLLIAATMGREVILMELEEYYCGTIELNLVGIRQTVPNVDDLVTVIPGNSFNLLPLEDFCHHMIFSPPYPMGLKKKGSMDKTSQDMGYSSAVEYSSDPENFTNLNSFMYHQKIERFYKKCYQTQKPGGTMTIIINRAINLGIELKSTKLSISTSTFKNQFHSQKSLCSTSTG</sequence>
<dbReference type="InterPro" id="IPR002295">
    <property type="entry name" value="N4/N6-MTase_EcoPI_Mod-like"/>
</dbReference>
<keyword evidence="1" id="KW-0489">Methyltransferase</keyword>
<accession>A0A0F9B1D2</accession>
<dbReference type="AlphaFoldDB" id="A0A0F9B1D2"/>
<keyword evidence="2" id="KW-0808">Transferase</keyword>